<reference evidence="1" key="1">
    <citation type="submission" date="2020-05" db="EMBL/GenBank/DDBJ databases">
        <authorList>
            <person name="Chiriac C."/>
            <person name="Salcher M."/>
            <person name="Ghai R."/>
            <person name="Kavagutti S V."/>
        </authorList>
    </citation>
    <scope>NUCLEOTIDE SEQUENCE</scope>
</reference>
<evidence type="ECO:0000313" key="1">
    <source>
        <dbReference type="EMBL" id="CAB4188292.1"/>
    </source>
</evidence>
<gene>
    <name evidence="1" type="ORF">UFOVP1175_9</name>
</gene>
<protein>
    <submittedName>
        <fullName evidence="1">Uncharacterized protein</fullName>
    </submittedName>
</protein>
<accession>A0A6J5QWY9</accession>
<sequence length="131" mass="14861">MLIYALGLLATGVMIILLFKGCNRPQSNPAVDRLYKMNDSLYKVIESNTAKADCLYSRIDSLTMQRDTIIQRQEITNEIYRNETYNILSSDAAGSDKQFRTTLQKSDSLLKSGFYSKTYNLRAAANESKLQ</sequence>
<name>A0A6J5QWY9_9CAUD</name>
<dbReference type="EMBL" id="LR797129">
    <property type="protein sequence ID" value="CAB4188292.1"/>
    <property type="molecule type" value="Genomic_DNA"/>
</dbReference>
<proteinExistence type="predicted"/>
<organism evidence="1">
    <name type="scientific">uncultured Caudovirales phage</name>
    <dbReference type="NCBI Taxonomy" id="2100421"/>
    <lineage>
        <taxon>Viruses</taxon>
        <taxon>Duplodnaviria</taxon>
        <taxon>Heunggongvirae</taxon>
        <taxon>Uroviricota</taxon>
        <taxon>Caudoviricetes</taxon>
        <taxon>Peduoviridae</taxon>
        <taxon>Maltschvirus</taxon>
        <taxon>Maltschvirus maltsch</taxon>
    </lineage>
</organism>